<organism evidence="8 9">
    <name type="scientific">Planomonospora parontospora</name>
    <dbReference type="NCBI Taxonomy" id="58119"/>
    <lineage>
        <taxon>Bacteria</taxon>
        <taxon>Bacillati</taxon>
        <taxon>Actinomycetota</taxon>
        <taxon>Actinomycetes</taxon>
        <taxon>Streptosporangiales</taxon>
        <taxon>Streptosporangiaceae</taxon>
        <taxon>Planomonospora</taxon>
    </lineage>
</organism>
<evidence type="ECO:0000313" key="8">
    <source>
        <dbReference type="EMBL" id="GGK94307.1"/>
    </source>
</evidence>
<dbReference type="GO" id="GO:0006508">
    <property type="term" value="P:proteolysis"/>
    <property type="evidence" value="ECO:0007669"/>
    <property type="project" value="UniProtKB-KW"/>
</dbReference>
<dbReference type="EMBL" id="BMQD01000029">
    <property type="protein sequence ID" value="GGK94307.1"/>
    <property type="molecule type" value="Genomic_DNA"/>
</dbReference>
<evidence type="ECO:0000256" key="5">
    <source>
        <dbReference type="ARBA" id="ARBA00023049"/>
    </source>
</evidence>
<reference evidence="8" key="2">
    <citation type="submission" date="2022-09" db="EMBL/GenBank/DDBJ databases">
        <authorList>
            <person name="Sun Q."/>
            <person name="Ohkuma M."/>
        </authorList>
    </citation>
    <scope>NUCLEOTIDE SEQUENCE</scope>
    <source>
        <strain evidence="8">JCM 3093</strain>
    </source>
</reference>
<evidence type="ECO:0000256" key="1">
    <source>
        <dbReference type="ARBA" id="ARBA00022670"/>
    </source>
</evidence>
<evidence type="ECO:0000259" key="7">
    <source>
        <dbReference type="Pfam" id="PF01435"/>
    </source>
</evidence>
<dbReference type="GO" id="GO:0004222">
    <property type="term" value="F:metalloendopeptidase activity"/>
    <property type="evidence" value="ECO:0007669"/>
    <property type="project" value="InterPro"/>
</dbReference>
<keyword evidence="4 6" id="KW-0862">Zinc</keyword>
<evidence type="ECO:0000256" key="2">
    <source>
        <dbReference type="ARBA" id="ARBA00022723"/>
    </source>
</evidence>
<gene>
    <name evidence="8" type="ORF">GCM10010126_62160</name>
</gene>
<reference evidence="8" key="1">
    <citation type="journal article" date="2014" name="Int. J. Syst. Evol. Microbiol.">
        <title>Complete genome sequence of Corynebacterium casei LMG S-19264T (=DSM 44701T), isolated from a smear-ripened cheese.</title>
        <authorList>
            <consortium name="US DOE Joint Genome Institute (JGI-PGF)"/>
            <person name="Walter F."/>
            <person name="Albersmeier A."/>
            <person name="Kalinowski J."/>
            <person name="Ruckert C."/>
        </authorList>
    </citation>
    <scope>NUCLEOTIDE SEQUENCE</scope>
    <source>
        <strain evidence="8">JCM 3093</strain>
    </source>
</reference>
<comment type="cofactor">
    <cofactor evidence="6">
        <name>Zn(2+)</name>
        <dbReference type="ChEBI" id="CHEBI:29105"/>
    </cofactor>
    <text evidence="6">Binds 1 zinc ion per subunit.</text>
</comment>
<evidence type="ECO:0000313" key="9">
    <source>
        <dbReference type="Proteomes" id="UP000627984"/>
    </source>
</evidence>
<dbReference type="Proteomes" id="UP000627984">
    <property type="component" value="Unassembled WGS sequence"/>
</dbReference>
<name>A0AA37F808_9ACTN</name>
<keyword evidence="1 6" id="KW-0645">Protease</keyword>
<proteinExistence type="inferred from homology"/>
<protein>
    <recommendedName>
        <fullName evidence="7">Peptidase M48 domain-containing protein</fullName>
    </recommendedName>
</protein>
<keyword evidence="2" id="KW-0479">Metal-binding</keyword>
<dbReference type="InterPro" id="IPR001915">
    <property type="entry name" value="Peptidase_M48"/>
</dbReference>
<dbReference type="GO" id="GO:0046872">
    <property type="term" value="F:metal ion binding"/>
    <property type="evidence" value="ECO:0007669"/>
    <property type="project" value="UniProtKB-KW"/>
</dbReference>
<keyword evidence="5 6" id="KW-0482">Metalloprotease</keyword>
<accession>A0AA37F808</accession>
<comment type="caution">
    <text evidence="8">The sequence shown here is derived from an EMBL/GenBank/DDBJ whole genome shotgun (WGS) entry which is preliminary data.</text>
</comment>
<evidence type="ECO:0000256" key="4">
    <source>
        <dbReference type="ARBA" id="ARBA00022833"/>
    </source>
</evidence>
<sequence length="256" mass="26525">MLTSYAAPAAGPAHVICALTLDPATARTLVPPTGGSAWPAQAVLGEGGADAPAGLAVLVEALTSGTYVPGVLVVTDPGLEGNAAIDHDPCTKTVRLNLGADWLNEQRRLPLVGTLAHEIAHHALGHLTSSTGWWRWAGRVAACLALISFGSRTWPLVLVALAVMSAAELVDAAADRAREYAADAHAVLLLGEAGLPGHHIMDAALAAIPAETPRQRSLIGRLISSHPSAADRRRALAVGDHATGWRLVLQALRRDA</sequence>
<keyword evidence="3 6" id="KW-0378">Hydrolase</keyword>
<comment type="similarity">
    <text evidence="6">Belongs to the peptidase M48 family.</text>
</comment>
<evidence type="ECO:0000256" key="6">
    <source>
        <dbReference type="RuleBase" id="RU003983"/>
    </source>
</evidence>
<dbReference type="AlphaFoldDB" id="A0AA37F808"/>
<feature type="domain" description="Peptidase M48" evidence="7">
    <location>
        <begin position="112"/>
        <end position="236"/>
    </location>
</feature>
<dbReference type="Pfam" id="PF01435">
    <property type="entry name" value="Peptidase_M48"/>
    <property type="match status" value="1"/>
</dbReference>
<evidence type="ECO:0000256" key="3">
    <source>
        <dbReference type="ARBA" id="ARBA00022801"/>
    </source>
</evidence>